<feature type="transmembrane region" description="Helical" evidence="5">
    <location>
        <begin position="104"/>
        <end position="125"/>
    </location>
</feature>
<keyword evidence="2 5" id="KW-0812">Transmembrane</keyword>
<dbReference type="NCBIfam" id="TIGR03500">
    <property type="entry name" value="FliO_TIGR"/>
    <property type="match status" value="1"/>
</dbReference>
<dbReference type="GO" id="GO:0005886">
    <property type="term" value="C:plasma membrane"/>
    <property type="evidence" value="ECO:0007669"/>
    <property type="project" value="UniProtKB-SubCell"/>
</dbReference>
<dbReference type="RefSeq" id="WP_154509283.1">
    <property type="nucleotide sequence ID" value="NZ_DBFWWU010000062.1"/>
</dbReference>
<dbReference type="InterPro" id="IPR022781">
    <property type="entry name" value="Flagellar_biosynth_FliO"/>
</dbReference>
<evidence type="ECO:0000256" key="2">
    <source>
        <dbReference type="ARBA" id="ARBA00022692"/>
    </source>
</evidence>
<dbReference type="Pfam" id="PF04347">
    <property type="entry name" value="FliO"/>
    <property type="match status" value="1"/>
</dbReference>
<name>A0A6L5XIX0_9BACT</name>
<proteinExistence type="inferred from homology"/>
<dbReference type="GO" id="GO:0009425">
    <property type="term" value="C:bacterial-type flagellum basal body"/>
    <property type="evidence" value="ECO:0007669"/>
    <property type="project" value="UniProtKB-SubCell"/>
</dbReference>
<keyword evidence="6" id="KW-0966">Cell projection</keyword>
<dbReference type="AlphaFoldDB" id="A0A6L5XIX0"/>
<keyword evidence="6" id="KW-0282">Flagellum</keyword>
<keyword evidence="5" id="KW-0975">Bacterial flagellum</keyword>
<dbReference type="EMBL" id="VUMH01000002">
    <property type="protein sequence ID" value="MSS27185.1"/>
    <property type="molecule type" value="Genomic_DNA"/>
</dbReference>
<evidence type="ECO:0000313" key="6">
    <source>
        <dbReference type="EMBL" id="MSS27185.1"/>
    </source>
</evidence>
<comment type="subcellular location">
    <subcellularLocation>
        <location evidence="5">Cell membrane</location>
    </subcellularLocation>
    <subcellularLocation>
        <location evidence="5">Bacterial flagellum basal body</location>
    </subcellularLocation>
</comment>
<sequence length="217" mass="22691">MASRYASAAAAADPGLSGQAVRGLVDGAAAVPPPSGGGTPGLEDAVRLAGEHVLRGLEQAGHIMGQAVEHAVDRGADLAAQAAASAPAGHVSTLGQSSFSWGGYMQAVGILFLFLALLWLAVWLVRRYGRFNFLPRPGALPRGALVMEAQMPLGPRKGLMVVRFLNRRLLLGVTDQQITLLTEEDAHHEPHDADFHEIMEEARRGGPAGGKPADPSA</sequence>
<keyword evidence="4 5" id="KW-0472">Membrane</keyword>
<evidence type="ECO:0000256" key="4">
    <source>
        <dbReference type="ARBA" id="ARBA00023136"/>
    </source>
</evidence>
<dbReference type="GO" id="GO:0044781">
    <property type="term" value="P:bacterial-type flagellum organization"/>
    <property type="evidence" value="ECO:0007669"/>
    <property type="project" value="UniProtKB-UniRule"/>
</dbReference>
<evidence type="ECO:0000256" key="1">
    <source>
        <dbReference type="ARBA" id="ARBA00022475"/>
    </source>
</evidence>
<comment type="similarity">
    <text evidence="5">Belongs to the FliO/MopB family.</text>
</comment>
<gene>
    <name evidence="6" type="primary">fliO</name>
    <name evidence="6" type="ORF">FYJ44_03800</name>
</gene>
<evidence type="ECO:0000256" key="3">
    <source>
        <dbReference type="ARBA" id="ARBA00022989"/>
    </source>
</evidence>
<reference evidence="6 7" key="1">
    <citation type="submission" date="2019-09" db="EMBL/GenBank/DDBJ databases">
        <title>In-depth cultivation of the pig gut microbiome towards novel bacterial diversity and tailored functional studies.</title>
        <authorList>
            <person name="Wylensek D."/>
            <person name="Hitch T.C.A."/>
            <person name="Clavel T."/>
        </authorList>
    </citation>
    <scope>NUCLEOTIDE SEQUENCE [LARGE SCALE GENOMIC DNA]</scope>
    <source>
        <strain evidence="6 7">PG-178-WT-4</strain>
    </source>
</reference>
<keyword evidence="3 5" id="KW-1133">Transmembrane helix</keyword>
<organism evidence="6 7">
    <name type="scientific">Desulfovibrio porci</name>
    <dbReference type="NCBI Taxonomy" id="2605782"/>
    <lineage>
        <taxon>Bacteria</taxon>
        <taxon>Pseudomonadati</taxon>
        <taxon>Thermodesulfobacteriota</taxon>
        <taxon>Desulfovibrionia</taxon>
        <taxon>Desulfovibrionales</taxon>
        <taxon>Desulfovibrionaceae</taxon>
        <taxon>Desulfovibrio</taxon>
    </lineage>
</organism>
<keyword evidence="6" id="KW-0969">Cilium</keyword>
<evidence type="ECO:0000256" key="5">
    <source>
        <dbReference type="RuleBase" id="RU362064"/>
    </source>
</evidence>
<comment type="caution">
    <text evidence="6">The sequence shown here is derived from an EMBL/GenBank/DDBJ whole genome shotgun (WGS) entry which is preliminary data.</text>
</comment>
<keyword evidence="7" id="KW-1185">Reference proteome</keyword>
<keyword evidence="1 5" id="KW-1003">Cell membrane</keyword>
<dbReference type="Proteomes" id="UP000477488">
    <property type="component" value="Unassembled WGS sequence"/>
</dbReference>
<protein>
    <recommendedName>
        <fullName evidence="5">Flagellar protein</fullName>
    </recommendedName>
</protein>
<accession>A0A6L5XIX0</accession>
<evidence type="ECO:0000313" key="7">
    <source>
        <dbReference type="Proteomes" id="UP000477488"/>
    </source>
</evidence>